<feature type="non-terminal residue" evidence="1">
    <location>
        <position position="1"/>
    </location>
</feature>
<reference evidence="1" key="1">
    <citation type="submission" date="2015-07" db="EMBL/GenBank/DDBJ databases">
        <title>Adaptation to a free-living lifestyle via gene acquisitions in the diplomonad Trepomonas sp. PC1.</title>
        <authorList>
            <person name="Xu F."/>
            <person name="Jerlstrom-Hultqvist J."/>
            <person name="Kolisko M."/>
            <person name="Simpson A.G.B."/>
            <person name="Roger A.J."/>
            <person name="Svard S.G."/>
            <person name="Andersson J.O."/>
        </authorList>
    </citation>
    <scope>NUCLEOTIDE SEQUENCE</scope>
    <source>
        <strain evidence="1">PC1</strain>
    </source>
</reference>
<feature type="non-terminal residue" evidence="1">
    <location>
        <position position="104"/>
    </location>
</feature>
<dbReference type="EMBL" id="GDID01005687">
    <property type="protein sequence ID" value="JAP90919.1"/>
    <property type="molecule type" value="Transcribed_RNA"/>
</dbReference>
<protein>
    <submittedName>
        <fullName evidence="1">Dynein heavy chain</fullName>
    </submittedName>
</protein>
<evidence type="ECO:0000313" key="1">
    <source>
        <dbReference type="EMBL" id="JAP90919.1"/>
    </source>
</evidence>
<dbReference type="AlphaFoldDB" id="A0A146K5Z4"/>
<sequence length="104" mass="11420">LEFYLGGQKVTSEKTGNLRMDFNIPTPITFIFETDSLQAASPATVSRLGVILVGDLNQQQQIEIVGESIGKVFSIIAQKQKYPAVITTHMQMIKEHGAILKSEA</sequence>
<organism evidence="1">
    <name type="scientific">Trepomonas sp. PC1</name>
    <dbReference type="NCBI Taxonomy" id="1076344"/>
    <lineage>
        <taxon>Eukaryota</taxon>
        <taxon>Metamonada</taxon>
        <taxon>Diplomonadida</taxon>
        <taxon>Hexamitidae</taxon>
        <taxon>Hexamitinae</taxon>
        <taxon>Trepomonas</taxon>
    </lineage>
</organism>
<accession>A0A146K5Z4</accession>
<gene>
    <name evidence="1" type="ORF">TPC1_17628</name>
</gene>
<proteinExistence type="predicted"/>
<dbReference type="Gene3D" id="3.40.50.300">
    <property type="entry name" value="P-loop containing nucleotide triphosphate hydrolases"/>
    <property type="match status" value="1"/>
</dbReference>
<dbReference type="InterPro" id="IPR027417">
    <property type="entry name" value="P-loop_NTPase"/>
</dbReference>
<name>A0A146K5Z4_9EUKA</name>